<dbReference type="InterPro" id="IPR022764">
    <property type="entry name" value="Peptidase_S54_rhomboid_dom"/>
</dbReference>
<dbReference type="RefSeq" id="WP_045030029.1">
    <property type="nucleotide sequence ID" value="NZ_CAJXKZ010000005.1"/>
</dbReference>
<dbReference type="PANTHER" id="PTHR43731">
    <property type="entry name" value="RHOMBOID PROTEASE"/>
    <property type="match status" value="1"/>
</dbReference>
<keyword evidence="3 7" id="KW-0812">Transmembrane</keyword>
<dbReference type="GO" id="GO:0016020">
    <property type="term" value="C:membrane"/>
    <property type="evidence" value="ECO:0007669"/>
    <property type="project" value="UniProtKB-SubCell"/>
</dbReference>
<keyword evidence="4" id="KW-0378">Hydrolase</keyword>
<evidence type="ECO:0000256" key="1">
    <source>
        <dbReference type="ARBA" id="ARBA00004141"/>
    </source>
</evidence>
<dbReference type="InterPro" id="IPR035952">
    <property type="entry name" value="Rhomboid-like_sf"/>
</dbReference>
<evidence type="ECO:0000256" key="5">
    <source>
        <dbReference type="ARBA" id="ARBA00022989"/>
    </source>
</evidence>
<organism evidence="9 10">
    <name type="scientific">Draconibacterium sediminis</name>
    <dbReference type="NCBI Taxonomy" id="1544798"/>
    <lineage>
        <taxon>Bacteria</taxon>
        <taxon>Pseudomonadati</taxon>
        <taxon>Bacteroidota</taxon>
        <taxon>Bacteroidia</taxon>
        <taxon>Marinilabiliales</taxon>
        <taxon>Prolixibacteraceae</taxon>
        <taxon>Draconibacterium</taxon>
    </lineage>
</organism>
<dbReference type="PANTHER" id="PTHR43731:SF14">
    <property type="entry name" value="PRESENILIN-ASSOCIATED RHOMBOID-LIKE PROTEIN, MITOCHONDRIAL"/>
    <property type="match status" value="1"/>
</dbReference>
<evidence type="ECO:0000256" key="4">
    <source>
        <dbReference type="ARBA" id="ARBA00022801"/>
    </source>
</evidence>
<evidence type="ECO:0000313" key="9">
    <source>
        <dbReference type="EMBL" id="KJF43910.1"/>
    </source>
</evidence>
<dbReference type="Gene3D" id="1.20.1540.10">
    <property type="entry name" value="Rhomboid-like"/>
    <property type="match status" value="1"/>
</dbReference>
<dbReference type="SUPFAM" id="SSF144091">
    <property type="entry name" value="Rhomboid-like"/>
    <property type="match status" value="1"/>
</dbReference>
<feature type="transmembrane region" description="Helical" evidence="7">
    <location>
        <begin position="82"/>
        <end position="103"/>
    </location>
</feature>
<evidence type="ECO:0000256" key="3">
    <source>
        <dbReference type="ARBA" id="ARBA00022692"/>
    </source>
</evidence>
<evidence type="ECO:0000256" key="2">
    <source>
        <dbReference type="ARBA" id="ARBA00009045"/>
    </source>
</evidence>
<feature type="transmembrane region" description="Helical" evidence="7">
    <location>
        <begin position="110"/>
        <end position="130"/>
    </location>
</feature>
<comment type="subcellular location">
    <subcellularLocation>
        <location evidence="1">Membrane</location>
        <topology evidence="1">Multi-pass membrane protein</topology>
    </subcellularLocation>
</comment>
<dbReference type="GO" id="GO:0004252">
    <property type="term" value="F:serine-type endopeptidase activity"/>
    <property type="evidence" value="ECO:0007669"/>
    <property type="project" value="InterPro"/>
</dbReference>
<sequence length="203" mass="23378">MIVWFIIGVTAVISYIAFQNRELSAKLQFNAAQIIHRNEYYRLVSHAFVHANWSHLGVNMLVLYFFGRNTVVYFDYYFGTKATAYFLLLYFGGILASNIWSLIKHKNNYYYNAVGASGAVSAVLFATIFFQPWEPLYLFAVLPIPGILFAAGYLFYSYQMSKRQSDNVAHDAHFLGAVFGFIFPILLKPELFSRFIDNLFSFL</sequence>
<feature type="transmembrane region" description="Helical" evidence="7">
    <location>
        <begin position="136"/>
        <end position="156"/>
    </location>
</feature>
<comment type="similarity">
    <text evidence="2">Belongs to the peptidase S54 family.</text>
</comment>
<protein>
    <recommendedName>
        <fullName evidence="8">Peptidase S54 rhomboid domain-containing protein</fullName>
    </recommendedName>
</protein>
<dbReference type="OrthoDB" id="9807874at2"/>
<reference evidence="9 10" key="1">
    <citation type="submission" date="2014-09" db="EMBL/GenBank/DDBJ databases">
        <title>Draft Genome Sequence of Draconibacterium sp. JN14CK-3.</title>
        <authorList>
            <person name="Dong C."/>
            <person name="Lai Q."/>
            <person name="Shao Z."/>
        </authorList>
    </citation>
    <scope>NUCLEOTIDE SEQUENCE [LARGE SCALE GENOMIC DNA]</scope>
    <source>
        <strain evidence="9 10">JN14CK-3</strain>
    </source>
</reference>
<dbReference type="STRING" id="1544798.LH29_12665"/>
<name>A0A0D8JA91_9BACT</name>
<evidence type="ECO:0000256" key="6">
    <source>
        <dbReference type="ARBA" id="ARBA00023136"/>
    </source>
</evidence>
<evidence type="ECO:0000256" key="7">
    <source>
        <dbReference type="SAM" id="Phobius"/>
    </source>
</evidence>
<accession>A0A0D8JA91</accession>
<evidence type="ECO:0000313" key="10">
    <source>
        <dbReference type="Proteomes" id="UP000032544"/>
    </source>
</evidence>
<comment type="caution">
    <text evidence="9">The sequence shown here is derived from an EMBL/GenBank/DDBJ whole genome shotgun (WGS) entry which is preliminary data.</text>
</comment>
<feature type="domain" description="Peptidase S54 rhomboid" evidence="8">
    <location>
        <begin position="38"/>
        <end position="187"/>
    </location>
</feature>
<dbReference type="AlphaFoldDB" id="A0A0D8JA91"/>
<dbReference type="InterPro" id="IPR050925">
    <property type="entry name" value="Rhomboid_protease_S54"/>
</dbReference>
<keyword evidence="10" id="KW-1185">Reference proteome</keyword>
<dbReference type="EMBL" id="JRHC01000002">
    <property type="protein sequence ID" value="KJF43910.1"/>
    <property type="molecule type" value="Genomic_DNA"/>
</dbReference>
<proteinExistence type="inferred from homology"/>
<feature type="transmembrane region" description="Helical" evidence="7">
    <location>
        <begin position="168"/>
        <end position="187"/>
    </location>
</feature>
<gene>
    <name evidence="9" type="ORF">LH29_12665</name>
</gene>
<keyword evidence="6 7" id="KW-0472">Membrane</keyword>
<dbReference type="Proteomes" id="UP000032544">
    <property type="component" value="Unassembled WGS sequence"/>
</dbReference>
<keyword evidence="5 7" id="KW-1133">Transmembrane helix</keyword>
<dbReference type="Pfam" id="PF01694">
    <property type="entry name" value="Rhomboid"/>
    <property type="match status" value="1"/>
</dbReference>
<evidence type="ECO:0000259" key="8">
    <source>
        <dbReference type="Pfam" id="PF01694"/>
    </source>
</evidence>